<dbReference type="EMBL" id="MFKE01000020">
    <property type="protein sequence ID" value="OGG34873.1"/>
    <property type="molecule type" value="Genomic_DNA"/>
</dbReference>
<dbReference type="GO" id="GO:0009435">
    <property type="term" value="P:NAD+ biosynthetic process"/>
    <property type="evidence" value="ECO:0007669"/>
    <property type="project" value="UniProtKB-UniPathway"/>
</dbReference>
<dbReference type="InterPro" id="IPR022310">
    <property type="entry name" value="NAD/GMP_synthase"/>
</dbReference>
<comment type="similarity">
    <text evidence="6">Belongs to the NAD synthetase family.</text>
</comment>
<evidence type="ECO:0000313" key="10">
    <source>
        <dbReference type="Proteomes" id="UP000176186"/>
    </source>
</evidence>
<keyword evidence="5 6" id="KW-0520">NAD</keyword>
<dbReference type="CDD" id="cd00553">
    <property type="entry name" value="NAD_synthase"/>
    <property type="match status" value="1"/>
</dbReference>
<keyword evidence="3 6" id="KW-0547">Nucleotide-binding</keyword>
<evidence type="ECO:0000256" key="5">
    <source>
        <dbReference type="ARBA" id="ARBA00023027"/>
    </source>
</evidence>
<reference evidence="9 10" key="1">
    <citation type="journal article" date="2016" name="Nat. Commun.">
        <title>Thousands of microbial genomes shed light on interconnected biogeochemical processes in an aquifer system.</title>
        <authorList>
            <person name="Anantharaman K."/>
            <person name="Brown C.T."/>
            <person name="Hug L.A."/>
            <person name="Sharon I."/>
            <person name="Castelle C.J."/>
            <person name="Probst A.J."/>
            <person name="Thomas B.C."/>
            <person name="Singh A."/>
            <person name="Wilkins M.J."/>
            <person name="Karaoz U."/>
            <person name="Brodie E.L."/>
            <person name="Williams K.H."/>
            <person name="Hubbard S.S."/>
            <person name="Banfield J.F."/>
        </authorList>
    </citation>
    <scope>NUCLEOTIDE SEQUENCE [LARGE SCALE GENOMIC DNA]</scope>
</reference>
<dbReference type="GO" id="GO:0005737">
    <property type="term" value="C:cytoplasm"/>
    <property type="evidence" value="ECO:0007669"/>
    <property type="project" value="InterPro"/>
</dbReference>
<dbReference type="SUPFAM" id="SSF52402">
    <property type="entry name" value="Adenine nucleotide alpha hydrolases-like"/>
    <property type="match status" value="1"/>
</dbReference>
<evidence type="ECO:0000256" key="1">
    <source>
        <dbReference type="ARBA" id="ARBA00004790"/>
    </source>
</evidence>
<dbReference type="AlphaFoldDB" id="A0A1F6BDJ8"/>
<dbReference type="NCBIfam" id="TIGR00552">
    <property type="entry name" value="nadE"/>
    <property type="match status" value="1"/>
</dbReference>
<dbReference type="Pfam" id="PF02540">
    <property type="entry name" value="NAD_synthase"/>
    <property type="match status" value="1"/>
</dbReference>
<evidence type="ECO:0000256" key="7">
    <source>
        <dbReference type="RuleBase" id="RU003812"/>
    </source>
</evidence>
<dbReference type="PANTHER" id="PTHR23090:SF9">
    <property type="entry name" value="GLUTAMINE-DEPENDENT NAD(+) SYNTHETASE"/>
    <property type="match status" value="1"/>
</dbReference>
<dbReference type="GO" id="GO:0003952">
    <property type="term" value="F:NAD+ synthase (glutamine-hydrolyzing) activity"/>
    <property type="evidence" value="ECO:0007669"/>
    <property type="project" value="InterPro"/>
</dbReference>
<dbReference type="Gene3D" id="3.40.50.620">
    <property type="entry name" value="HUPs"/>
    <property type="match status" value="1"/>
</dbReference>
<comment type="caution">
    <text evidence="9">The sequence shown here is derived from an EMBL/GenBank/DDBJ whole genome shotgun (WGS) entry which is preliminary data.</text>
</comment>
<evidence type="ECO:0000256" key="3">
    <source>
        <dbReference type="ARBA" id="ARBA00022741"/>
    </source>
</evidence>
<gene>
    <name evidence="9" type="ORF">A2363_00335</name>
</gene>
<dbReference type="InterPro" id="IPR003694">
    <property type="entry name" value="NAD_synthase"/>
</dbReference>
<dbReference type="EC" id="6.3.1.5" evidence="7"/>
<dbReference type="Proteomes" id="UP000176186">
    <property type="component" value="Unassembled WGS sequence"/>
</dbReference>
<comment type="pathway">
    <text evidence="1">Cofactor biosynthesis; NAD(+) biosynthesis.</text>
</comment>
<proteinExistence type="inferred from homology"/>
<dbReference type="NCBIfam" id="NF010587">
    <property type="entry name" value="PRK13980.1"/>
    <property type="match status" value="1"/>
</dbReference>
<dbReference type="GO" id="GO:0008795">
    <property type="term" value="F:NAD+ synthase activity"/>
    <property type="evidence" value="ECO:0007669"/>
    <property type="project" value="UniProtKB-EC"/>
</dbReference>
<dbReference type="STRING" id="1798401.A2363_00335"/>
<accession>A0A1F6BDJ8</accession>
<evidence type="ECO:0000259" key="8">
    <source>
        <dbReference type="Pfam" id="PF02540"/>
    </source>
</evidence>
<evidence type="ECO:0000256" key="2">
    <source>
        <dbReference type="ARBA" id="ARBA00022598"/>
    </source>
</evidence>
<dbReference type="GO" id="GO:0004359">
    <property type="term" value="F:glutaminase activity"/>
    <property type="evidence" value="ECO:0007669"/>
    <property type="project" value="InterPro"/>
</dbReference>
<keyword evidence="4 6" id="KW-0067">ATP-binding</keyword>
<organism evidence="9 10">
    <name type="scientific">Candidatus Gottesmanbacteria bacterium RIFOXYB1_FULL_47_11</name>
    <dbReference type="NCBI Taxonomy" id="1798401"/>
    <lineage>
        <taxon>Bacteria</taxon>
        <taxon>Candidatus Gottesmaniibacteriota</taxon>
    </lineage>
</organism>
<dbReference type="PANTHER" id="PTHR23090">
    <property type="entry name" value="NH 3 /GLUTAMINE-DEPENDENT NAD + SYNTHETASE"/>
    <property type="match status" value="1"/>
</dbReference>
<feature type="domain" description="NAD/GMP synthase" evidence="8">
    <location>
        <begin position="10"/>
        <end position="249"/>
    </location>
</feature>
<protein>
    <recommendedName>
        <fullName evidence="7">NH(3)-dependent NAD(+) synthetase</fullName>
        <ecNumber evidence="7">6.3.1.5</ecNumber>
    </recommendedName>
</protein>
<dbReference type="UniPathway" id="UPA00253"/>
<sequence>MNSIHPEQLTNDLVAFLKTAFAKAGFTNAVIGLSGGVDSAASAALAVRALGTDHVYPVLMPYGPLSAYATINATEVVGALGVNSFHVTRIDIKPILESLMAKDPGMDNIRRGNLMARARMMILYDQAKKRQALVVGTENKTEYLLGYFTRFGDEASDIEPLRSLYKTQVYELAQYLKLPDVVLSGAPTAGLWEGQTDEGEFGFTYRDADHILYQYADEKKTEEKIVGDKTVIQKVLARAKANDFKHRLPILP</sequence>
<comment type="catalytic activity">
    <reaction evidence="7">
        <text>deamido-NAD(+) + NH4(+) + ATP = AMP + diphosphate + NAD(+) + H(+)</text>
        <dbReference type="Rhea" id="RHEA:21188"/>
        <dbReference type="ChEBI" id="CHEBI:15378"/>
        <dbReference type="ChEBI" id="CHEBI:28938"/>
        <dbReference type="ChEBI" id="CHEBI:30616"/>
        <dbReference type="ChEBI" id="CHEBI:33019"/>
        <dbReference type="ChEBI" id="CHEBI:57540"/>
        <dbReference type="ChEBI" id="CHEBI:58437"/>
        <dbReference type="ChEBI" id="CHEBI:456215"/>
        <dbReference type="EC" id="6.3.1.5"/>
    </reaction>
</comment>
<dbReference type="GO" id="GO:0005524">
    <property type="term" value="F:ATP binding"/>
    <property type="evidence" value="ECO:0007669"/>
    <property type="project" value="UniProtKB-KW"/>
</dbReference>
<name>A0A1F6BDJ8_9BACT</name>
<dbReference type="InterPro" id="IPR014729">
    <property type="entry name" value="Rossmann-like_a/b/a_fold"/>
</dbReference>
<evidence type="ECO:0000256" key="4">
    <source>
        <dbReference type="ARBA" id="ARBA00022840"/>
    </source>
</evidence>
<evidence type="ECO:0000313" key="9">
    <source>
        <dbReference type="EMBL" id="OGG34873.1"/>
    </source>
</evidence>
<keyword evidence="2 6" id="KW-0436">Ligase</keyword>
<evidence type="ECO:0000256" key="6">
    <source>
        <dbReference type="RuleBase" id="RU003811"/>
    </source>
</evidence>